<dbReference type="GO" id="GO:0003677">
    <property type="term" value="F:DNA binding"/>
    <property type="evidence" value="ECO:0007669"/>
    <property type="project" value="UniProtKB-KW"/>
</dbReference>
<dbReference type="InterPro" id="IPR004401">
    <property type="entry name" value="YbaB/EbfC"/>
</dbReference>
<protein>
    <submittedName>
        <fullName evidence="2">Nucleoid-associated protein</fullName>
    </submittedName>
</protein>
<dbReference type="Pfam" id="PF02575">
    <property type="entry name" value="YbaB_DNA_bd"/>
    <property type="match status" value="1"/>
</dbReference>
<dbReference type="AlphaFoldDB" id="A0A4Y7RJF2"/>
<accession>A0A4Y7RJF2</accession>
<dbReference type="EMBL" id="QFGA01000001">
    <property type="protein sequence ID" value="TEB08457.1"/>
    <property type="molecule type" value="Genomic_DNA"/>
</dbReference>
<dbReference type="PANTHER" id="PTHR33449">
    <property type="entry name" value="NUCLEOID-ASSOCIATED PROTEIN YBAB"/>
    <property type="match status" value="1"/>
</dbReference>
<dbReference type="InterPro" id="IPR036894">
    <property type="entry name" value="YbaB-like_sf"/>
</dbReference>
<dbReference type="SUPFAM" id="SSF82607">
    <property type="entry name" value="YbaB-like"/>
    <property type="match status" value="1"/>
</dbReference>
<proteinExistence type="predicted"/>
<evidence type="ECO:0000256" key="1">
    <source>
        <dbReference type="ARBA" id="ARBA00023125"/>
    </source>
</evidence>
<organism evidence="2 3">
    <name type="scientific">Pelotomaculum schinkii</name>
    <dbReference type="NCBI Taxonomy" id="78350"/>
    <lineage>
        <taxon>Bacteria</taxon>
        <taxon>Bacillati</taxon>
        <taxon>Bacillota</taxon>
        <taxon>Clostridia</taxon>
        <taxon>Eubacteriales</taxon>
        <taxon>Desulfotomaculaceae</taxon>
        <taxon>Pelotomaculum</taxon>
    </lineage>
</organism>
<keyword evidence="1" id="KW-0238">DNA-binding</keyword>
<gene>
    <name evidence="2" type="ORF">Psch_02020</name>
</gene>
<dbReference type="Proteomes" id="UP000298324">
    <property type="component" value="Unassembled WGS sequence"/>
</dbReference>
<dbReference type="PIRSF" id="PIRSF004555">
    <property type="entry name" value="UCP004555"/>
    <property type="match status" value="1"/>
</dbReference>
<evidence type="ECO:0000313" key="3">
    <source>
        <dbReference type="Proteomes" id="UP000298324"/>
    </source>
</evidence>
<dbReference type="PANTHER" id="PTHR33449:SF1">
    <property type="entry name" value="NUCLEOID-ASSOCIATED PROTEIN YBAB"/>
    <property type="match status" value="1"/>
</dbReference>
<dbReference type="NCBIfam" id="TIGR00103">
    <property type="entry name" value="DNA_YbaB_EbfC"/>
    <property type="match status" value="1"/>
</dbReference>
<name>A0A4Y7RJF2_9FIRM</name>
<reference evidence="2 3" key="1">
    <citation type="journal article" date="2018" name="Environ. Microbiol.">
        <title>Novel energy conservation strategies and behaviour of Pelotomaculum schinkii driving syntrophic propionate catabolism.</title>
        <authorList>
            <person name="Hidalgo-Ahumada C.A.P."/>
            <person name="Nobu M.K."/>
            <person name="Narihiro T."/>
            <person name="Tamaki H."/>
            <person name="Liu W.T."/>
            <person name="Kamagata Y."/>
            <person name="Stams A.J.M."/>
            <person name="Imachi H."/>
            <person name="Sousa D.Z."/>
        </authorList>
    </citation>
    <scope>NUCLEOTIDE SEQUENCE [LARGE SCALE GENOMIC DNA]</scope>
    <source>
        <strain evidence="2 3">HH</strain>
    </source>
</reference>
<dbReference type="GO" id="GO:0005829">
    <property type="term" value="C:cytosol"/>
    <property type="evidence" value="ECO:0007669"/>
    <property type="project" value="TreeGrafter"/>
</dbReference>
<comment type="caution">
    <text evidence="2">The sequence shown here is derived from an EMBL/GenBank/DDBJ whole genome shotgun (WGS) entry which is preliminary data.</text>
</comment>
<sequence>MINNMGALIEKVQKMQQELRNMTIEISEEGGACKIVINGHQEVQDIKIAPSLLRPEQAGVLESLILKTVNKAIVESKNIIKSEVSKMTGGMNFPNIPGMF</sequence>
<evidence type="ECO:0000313" key="2">
    <source>
        <dbReference type="EMBL" id="TEB08457.1"/>
    </source>
</evidence>
<dbReference type="Gene3D" id="3.30.1310.10">
    <property type="entry name" value="Nucleoid-associated protein YbaB-like domain"/>
    <property type="match status" value="1"/>
</dbReference>
<keyword evidence="3" id="KW-1185">Reference proteome</keyword>